<dbReference type="HOGENOM" id="CLU_001378_0_0_1"/>
<dbReference type="InParanoid" id="A0A067PVH2"/>
<evidence type="ECO:0000313" key="1">
    <source>
        <dbReference type="EMBL" id="KDQ58729.1"/>
    </source>
</evidence>
<proteinExistence type="predicted"/>
<dbReference type="Gene3D" id="3.40.50.300">
    <property type="entry name" value="P-loop containing nucleotide triphosphate hydrolases"/>
    <property type="match status" value="1"/>
</dbReference>
<evidence type="ECO:0000313" key="2">
    <source>
        <dbReference type="Proteomes" id="UP000027265"/>
    </source>
</evidence>
<dbReference type="InterPro" id="IPR027417">
    <property type="entry name" value="P-loop_NTPase"/>
</dbReference>
<accession>A0A067PVH2</accession>
<dbReference type="PANTHER" id="PTHR21529">
    <property type="entry name" value="MAMMARY TURMOR VIRUS RECEPTOR HOMOLOG 1, 2 MTVR1, 2"/>
    <property type="match status" value="1"/>
</dbReference>
<dbReference type="OrthoDB" id="3156807at2759"/>
<keyword evidence="2" id="KW-1185">Reference proteome</keyword>
<gene>
    <name evidence="1" type="ORF">JAAARDRAFT_155337</name>
</gene>
<reference evidence="2" key="1">
    <citation type="journal article" date="2014" name="Proc. Natl. Acad. Sci. U.S.A.">
        <title>Extensive sampling of basidiomycete genomes demonstrates inadequacy of the white-rot/brown-rot paradigm for wood decay fungi.</title>
        <authorList>
            <person name="Riley R."/>
            <person name="Salamov A.A."/>
            <person name="Brown D.W."/>
            <person name="Nagy L.G."/>
            <person name="Floudas D."/>
            <person name="Held B.W."/>
            <person name="Levasseur A."/>
            <person name="Lombard V."/>
            <person name="Morin E."/>
            <person name="Otillar R."/>
            <person name="Lindquist E.A."/>
            <person name="Sun H."/>
            <person name="LaButti K.M."/>
            <person name="Schmutz J."/>
            <person name="Jabbour D."/>
            <person name="Luo H."/>
            <person name="Baker S.E."/>
            <person name="Pisabarro A.G."/>
            <person name="Walton J.D."/>
            <person name="Blanchette R.A."/>
            <person name="Henrissat B."/>
            <person name="Martin F."/>
            <person name="Cullen D."/>
            <person name="Hibbett D.S."/>
            <person name="Grigoriev I.V."/>
        </authorList>
    </citation>
    <scope>NUCLEOTIDE SEQUENCE [LARGE SCALE GENOMIC DNA]</scope>
    <source>
        <strain evidence="2">MUCL 33604</strain>
    </source>
</reference>
<organism evidence="1 2">
    <name type="scientific">Jaapia argillacea MUCL 33604</name>
    <dbReference type="NCBI Taxonomy" id="933084"/>
    <lineage>
        <taxon>Eukaryota</taxon>
        <taxon>Fungi</taxon>
        <taxon>Dikarya</taxon>
        <taxon>Basidiomycota</taxon>
        <taxon>Agaricomycotina</taxon>
        <taxon>Agaricomycetes</taxon>
        <taxon>Agaricomycetidae</taxon>
        <taxon>Jaapiales</taxon>
        <taxon>Jaapiaceae</taxon>
        <taxon>Jaapia</taxon>
    </lineage>
</organism>
<dbReference type="InterPro" id="IPR039904">
    <property type="entry name" value="TRANK1"/>
</dbReference>
<dbReference type="STRING" id="933084.A0A067PVH2"/>
<dbReference type="Proteomes" id="UP000027265">
    <property type="component" value="Unassembled WGS sequence"/>
</dbReference>
<sequence>MAERGGTVWLSTPPRSFQLGVNYRLHGGIVRCAHSVIGLIRQFWPYAIDILAEEKGIIDGPKPVFFTGWDTDTVSYEQFLFGNSRTRIEFGAQQCILVRDDSAREKLRKEVGDVGLIMTLYESKGLEFDDVLLFNFFEDSTVDASQWRVILNTMEEGERCKIPTPRFDATRHAGVCSELKILYTAITCARKNMWIVDRSVRAEPMRLLWKSKSLVQICAPGAAVPQLAVSSTPEEWEKSGRNLFEHKQYIQAIHCFKRAGLEREVLVANAYHLRQLACSHPLKTPTRSQAFLATAEAFIDCARTAHYDRENLKHIYLKNVAESYVHAGDDPKAAKAFQDACEFTLAAQHYSKASLFDEAVEVIRAHRGEMSEPVASQIVHLARLFYVKENRLGNAIKLFSSPEEGLEFIEHYDLDNARAALLEKMGRVAEAAEVHLTEGRPLEAIRLFLSDRESAHSISRGKQCLLAALRQQTSFGGASSTSDGAKNVVPRLLNLVNDVFLEDTERDEILMFSAFNSRDWAKMLQLGKKFGNHNPAAALFCLDFFFTTLPKIQVSSRQEVGATLQTFLLYAQLLANTARHKDPCGTSSIRKLFNFDMSDQMVVVKPGTFLHDSLLHYGTTFRDDDCGSLVTIPDFLVLFKRALAHRLSTRVQSENELCRKARALQPCLQEAVLGSCSTTECDKDHLPGTSFTPDSYNELVRLHLLQISIFHTVHFVQLPNHIREEQFAFWLGRLYQVVHPPHYLLGHPSDLNWHSIPEADTGRKIVTTWLRHLLYALDPGSATTSNFLPVASQAASLMFLVAPNTAHEIITRAPFVNVPCPPRQLIRPVTNEYIIHDLLGFLNDHAHESISAGVLFLRHVLSNELPIHVDVLCDYMDHLCAAIVIYRKYERSLTLHGITLPRGWLVTILARFDKLVSRDTSLMWVFETLMEEILGHLFARDHLYFDGRRLADCGGRIRNIFIDRIFRSMCLLGYNVGDPRLRNQILKGINSLRIHDRPLSMMCYRYVNATRWEDLARCVRIPSRDSKPEELIQLYDFSKRREEPPKELIGVRLVGFKTIEELKVPKFHESVVETSNLQAEPTAFVPRRISPLSMDLNTVAECPGVPVDIPQEDGSDVLDQADPDEVEQTMDNQDMEYHTNSEGDTRDTYSEQHVQAARTLQVIFRRTRSKHRKAPRLGLPSARAQIFSAYLDASQHMIWPENYYRLLFLGPLPHIVLCLEQSQAHIQTSKQKAKKRLKSAEHQELDEVSEQLTKLNMLLQVVNRLSKALEPKSDLHIRRNPAELVAHVLEVRTLVEQLPNDKKQALRDDLALGLKGIVQEVGSPKEDQARVRR</sequence>
<dbReference type="SUPFAM" id="SSF52540">
    <property type="entry name" value="P-loop containing nucleoside triphosphate hydrolases"/>
    <property type="match status" value="1"/>
</dbReference>
<dbReference type="EMBL" id="KL197717">
    <property type="protein sequence ID" value="KDQ58729.1"/>
    <property type="molecule type" value="Genomic_DNA"/>
</dbReference>
<name>A0A067PVH2_9AGAM</name>
<evidence type="ECO:0008006" key="3">
    <source>
        <dbReference type="Google" id="ProtNLM"/>
    </source>
</evidence>
<protein>
    <recommendedName>
        <fullName evidence="3">UvrD-like helicase ATP-binding domain-containing protein</fullName>
    </recommendedName>
</protein>
<dbReference type="PANTHER" id="PTHR21529:SF4">
    <property type="entry name" value="TPR AND ANKYRIN REPEAT-CONTAINING PROTEIN 1"/>
    <property type="match status" value="1"/>
</dbReference>